<dbReference type="STRING" id="597456.A0A0L7QNU1"/>
<dbReference type="OrthoDB" id="270728at2759"/>
<reference evidence="10 11" key="1">
    <citation type="submission" date="2015-07" db="EMBL/GenBank/DDBJ databases">
        <title>The genome of Habropoda laboriosa.</title>
        <authorList>
            <person name="Pan H."/>
            <person name="Kapheim K."/>
        </authorList>
    </citation>
    <scope>NUCLEOTIDE SEQUENCE [LARGE SCALE GENOMIC DNA]</scope>
    <source>
        <strain evidence="10">0110345459</strain>
    </source>
</reference>
<keyword evidence="4 10" id="KW-0808">Transferase</keyword>
<feature type="compositionally biased region" description="Polar residues" evidence="8">
    <location>
        <begin position="445"/>
        <end position="461"/>
    </location>
</feature>
<dbReference type="PROSITE" id="PS51684">
    <property type="entry name" value="SAM_MT_TRM5_TYW2"/>
    <property type="match status" value="1"/>
</dbReference>
<dbReference type="Proteomes" id="UP000053825">
    <property type="component" value="Unassembled WGS sequence"/>
</dbReference>
<dbReference type="PANTHER" id="PTHR23245:SF36">
    <property type="entry name" value="TRNA (GUANINE(37)-N1)-METHYLTRANSFERASE"/>
    <property type="match status" value="1"/>
</dbReference>
<evidence type="ECO:0000256" key="8">
    <source>
        <dbReference type="SAM" id="MobiDB-lite"/>
    </source>
</evidence>
<gene>
    <name evidence="10" type="ORF">WH47_08665</name>
</gene>
<keyword evidence="2" id="KW-0963">Cytoplasm</keyword>
<keyword evidence="11" id="KW-1185">Reference proteome</keyword>
<dbReference type="FunFam" id="3.30.300.110:FF:000001">
    <property type="entry name" value="tRNA (guanine(37)-N1)-methyltransferase"/>
    <property type="match status" value="1"/>
</dbReference>
<protein>
    <submittedName>
        <fullName evidence="10">tRNA (Guanine(37)-N1)-methyltransferase</fullName>
    </submittedName>
</protein>
<keyword evidence="6" id="KW-0819">tRNA processing</keyword>
<comment type="similarity">
    <text evidence="1">Belongs to the class I-like SAM-binding methyltransferase superfamily. TRM5/TYW2 family.</text>
</comment>
<dbReference type="EMBL" id="KQ414843">
    <property type="protein sequence ID" value="KOC60293.1"/>
    <property type="molecule type" value="Genomic_DNA"/>
</dbReference>
<name>A0A0L7QNU1_9HYME</name>
<accession>A0A0L7QNU1</accession>
<feature type="domain" description="SAM-dependent methyltransferase TRM5/TYW2-type" evidence="9">
    <location>
        <begin position="127"/>
        <end position="229"/>
    </location>
</feature>
<evidence type="ECO:0000256" key="6">
    <source>
        <dbReference type="ARBA" id="ARBA00022694"/>
    </source>
</evidence>
<dbReference type="InterPro" id="IPR030382">
    <property type="entry name" value="MeTrfase_TRM5/TYW2"/>
</dbReference>
<evidence type="ECO:0000256" key="3">
    <source>
        <dbReference type="ARBA" id="ARBA00022603"/>
    </source>
</evidence>
<evidence type="ECO:0000256" key="4">
    <source>
        <dbReference type="ARBA" id="ARBA00022679"/>
    </source>
</evidence>
<dbReference type="GO" id="GO:0002939">
    <property type="term" value="P:tRNA N1-guanine methylation"/>
    <property type="evidence" value="ECO:0007669"/>
    <property type="project" value="TreeGrafter"/>
</dbReference>
<dbReference type="Gene3D" id="3.40.50.150">
    <property type="entry name" value="Vaccinia Virus protein VP39"/>
    <property type="match status" value="2"/>
</dbReference>
<evidence type="ECO:0000256" key="7">
    <source>
        <dbReference type="ARBA" id="ARBA00047783"/>
    </source>
</evidence>
<dbReference type="GO" id="GO:0052906">
    <property type="term" value="F:tRNA (guanine(37)-N1)-methyltransferase activity"/>
    <property type="evidence" value="ECO:0007669"/>
    <property type="project" value="UniProtKB-EC"/>
</dbReference>
<dbReference type="SUPFAM" id="SSF53335">
    <property type="entry name" value="S-adenosyl-L-methionine-dependent methyltransferases"/>
    <property type="match status" value="1"/>
</dbReference>
<evidence type="ECO:0000256" key="5">
    <source>
        <dbReference type="ARBA" id="ARBA00022691"/>
    </source>
</evidence>
<dbReference type="GO" id="GO:0070901">
    <property type="term" value="P:mitochondrial tRNA methylation"/>
    <property type="evidence" value="ECO:0007669"/>
    <property type="project" value="TreeGrafter"/>
</dbReference>
<dbReference type="Gene3D" id="3.30.300.110">
    <property type="entry name" value="Met-10+ protein-like domains"/>
    <property type="match status" value="1"/>
</dbReference>
<evidence type="ECO:0000256" key="2">
    <source>
        <dbReference type="ARBA" id="ARBA00022490"/>
    </source>
</evidence>
<dbReference type="AlphaFoldDB" id="A0A0L7QNU1"/>
<evidence type="ECO:0000259" key="9">
    <source>
        <dbReference type="PROSITE" id="PS51684"/>
    </source>
</evidence>
<organism evidence="10 11">
    <name type="scientific">Habropoda laboriosa</name>
    <dbReference type="NCBI Taxonomy" id="597456"/>
    <lineage>
        <taxon>Eukaryota</taxon>
        <taxon>Metazoa</taxon>
        <taxon>Ecdysozoa</taxon>
        <taxon>Arthropoda</taxon>
        <taxon>Hexapoda</taxon>
        <taxon>Insecta</taxon>
        <taxon>Pterygota</taxon>
        <taxon>Neoptera</taxon>
        <taxon>Endopterygota</taxon>
        <taxon>Hymenoptera</taxon>
        <taxon>Apocrita</taxon>
        <taxon>Aculeata</taxon>
        <taxon>Apoidea</taxon>
        <taxon>Anthophila</taxon>
        <taxon>Apidae</taxon>
        <taxon>Habropoda</taxon>
    </lineage>
</organism>
<proteinExistence type="inferred from homology"/>
<keyword evidence="3 10" id="KW-0489">Methyltransferase</keyword>
<dbReference type="InterPro" id="IPR029063">
    <property type="entry name" value="SAM-dependent_MTases_sf"/>
</dbReference>
<comment type="catalytic activity">
    <reaction evidence="7">
        <text>guanosine(37) in tRNA + S-adenosyl-L-methionine = N(1)-methylguanosine(37) in tRNA + S-adenosyl-L-homocysteine + H(+)</text>
        <dbReference type="Rhea" id="RHEA:36899"/>
        <dbReference type="Rhea" id="RHEA-COMP:10145"/>
        <dbReference type="Rhea" id="RHEA-COMP:10147"/>
        <dbReference type="ChEBI" id="CHEBI:15378"/>
        <dbReference type="ChEBI" id="CHEBI:57856"/>
        <dbReference type="ChEBI" id="CHEBI:59789"/>
        <dbReference type="ChEBI" id="CHEBI:73542"/>
        <dbReference type="ChEBI" id="CHEBI:74269"/>
        <dbReference type="EC" id="2.1.1.228"/>
    </reaction>
</comment>
<evidence type="ECO:0000313" key="10">
    <source>
        <dbReference type="EMBL" id="KOC60293.1"/>
    </source>
</evidence>
<evidence type="ECO:0000313" key="11">
    <source>
        <dbReference type="Proteomes" id="UP000053825"/>
    </source>
</evidence>
<keyword evidence="5" id="KW-0949">S-adenosyl-L-methionine</keyword>
<dbReference type="PANTHER" id="PTHR23245">
    <property type="entry name" value="TRNA METHYLTRANSFERASE"/>
    <property type="match status" value="1"/>
</dbReference>
<dbReference type="InterPro" id="IPR056744">
    <property type="entry name" value="TRM5/TYW2-like_N"/>
</dbReference>
<dbReference type="GO" id="GO:0005759">
    <property type="term" value="C:mitochondrial matrix"/>
    <property type="evidence" value="ECO:0007669"/>
    <property type="project" value="TreeGrafter"/>
</dbReference>
<evidence type="ECO:0000256" key="1">
    <source>
        <dbReference type="ARBA" id="ARBA00009775"/>
    </source>
</evidence>
<sequence length="461" mass="53197">MTSLLVPLESVRGMTCLDRTAFTTTVELPVFKFHSVKYLKLLPILKKYLFKTRNFKPVESRNNETVIYLNPMLIKTFEDFMESEKKQLLQVQEQFGIMKVMLKYDNWQSYDILRAILPVEVEVPTSFSIVGHIVHLNLRDMHLPYKTIIGQVYLDTISTARTVLNKTSVIDTTFRNFIMEILAGDKDTITTVKENGCIYELDFSQVYWNTRLGTEHRYLITFMKSNDVLDFLRTVFKTDILNRRASNEAGMEHVIMNLPALAVEFLDVFFHSFNQNEIKQMCCQPPTIHLYCFVKASKNEDACKLGQSMVEQKLNCTLSSDSLVDIHYVRNVSVSTEMIRVSFLLTESILKGEEPAMKKLRMENNINIPVSDNIAENNGKEEKYAKGAKEQKYLKENKAAAGCRDKSAERDQLIEELRKEIHQCKLKMMADNAKQGKRKKMQKSAPVQTDTVTSLVKQMQI</sequence>
<dbReference type="Pfam" id="PF25133">
    <property type="entry name" value="TYW2_N_2"/>
    <property type="match status" value="1"/>
</dbReference>
<feature type="region of interest" description="Disordered" evidence="8">
    <location>
        <begin position="432"/>
        <end position="461"/>
    </location>
</feature>